<dbReference type="InterPro" id="IPR036237">
    <property type="entry name" value="Xyl_isomerase-like_sf"/>
</dbReference>
<gene>
    <name evidence="7" type="primary">uvsE</name>
    <name evidence="7" type="ORF">HRbin17_01141</name>
</gene>
<dbReference type="GO" id="GO:0006289">
    <property type="term" value="P:nucleotide-excision repair"/>
    <property type="evidence" value="ECO:0007669"/>
    <property type="project" value="InterPro"/>
</dbReference>
<evidence type="ECO:0000256" key="5">
    <source>
        <dbReference type="ARBA" id="ARBA00022801"/>
    </source>
</evidence>
<reference evidence="8" key="1">
    <citation type="submission" date="2017-09" db="EMBL/GenBank/DDBJ databases">
        <title>Metaegenomics of thermophilic ammonia-oxidizing enrichment culture.</title>
        <authorList>
            <person name="Kato S."/>
            <person name="Suzuki K."/>
        </authorList>
    </citation>
    <scope>NUCLEOTIDE SEQUENCE [LARGE SCALE GENOMIC DNA]</scope>
</reference>
<evidence type="ECO:0000256" key="2">
    <source>
        <dbReference type="ARBA" id="ARBA00022759"/>
    </source>
</evidence>
<dbReference type="PANTHER" id="PTHR31290:SF5">
    <property type="entry name" value="UV-DAMAGE ENDONUCLEASE"/>
    <property type="match status" value="1"/>
</dbReference>
<keyword evidence="4" id="KW-0228">DNA excision</keyword>
<dbReference type="AlphaFoldDB" id="A0A2H5XBZ0"/>
<proteinExistence type="predicted"/>
<dbReference type="InterPro" id="IPR004601">
    <property type="entry name" value="UvdE"/>
</dbReference>
<dbReference type="GO" id="GO:0009411">
    <property type="term" value="P:response to UV"/>
    <property type="evidence" value="ECO:0007669"/>
    <property type="project" value="InterPro"/>
</dbReference>
<evidence type="ECO:0000256" key="3">
    <source>
        <dbReference type="ARBA" id="ARBA00022763"/>
    </source>
</evidence>
<dbReference type="NCBIfam" id="TIGR00629">
    <property type="entry name" value="uvde"/>
    <property type="match status" value="1"/>
</dbReference>
<organism evidence="7 8">
    <name type="scientific">Candidatus Fervidibacter japonicus</name>
    <dbReference type="NCBI Taxonomy" id="2035412"/>
    <lineage>
        <taxon>Bacteria</taxon>
        <taxon>Candidatus Fervidibacterota</taxon>
        <taxon>Candidatus Fervidibacter</taxon>
    </lineage>
</organism>
<sequence length="303" mass="34739">MVRYVGFACTTYTKGWTTNRTFRLANLSEAKLRSAVTANLNDLECILTWMTRFPSLRLFRIGSSLIPFASHERFQFDWQEMFGERLRSIAHRFLSFEFRFSMHPGQYTVLNAPDCSVYRKAVREIIYSCQVLDAMGLDASHKVIVHGGGVYGDKTESLRRLAQRLRCLPEELRGRIALEHDERCFSFADIVSVCEDVGIAPVFDWHHDKLLPTPNLERWLRRAKALWNTVPEVHISSQKPGVPLGAHDLFVDPADVRSLIAALPFVVDLMVEAKAKELAALRVRNWLRRHDALLSEMPAQRTV</sequence>
<evidence type="ECO:0000313" key="8">
    <source>
        <dbReference type="Proteomes" id="UP000236173"/>
    </source>
</evidence>
<name>A0A2H5XBZ0_9BACT</name>
<dbReference type="PANTHER" id="PTHR31290">
    <property type="entry name" value="UV-DAMAGE ENDONUCLEASE"/>
    <property type="match status" value="1"/>
</dbReference>
<comment type="caution">
    <text evidence="7">The sequence shown here is derived from an EMBL/GenBank/DDBJ whole genome shotgun (WGS) entry which is preliminary data.</text>
</comment>
<dbReference type="EC" id="3.-.-.-" evidence="7"/>
<keyword evidence="2 7" id="KW-0255">Endonuclease</keyword>
<dbReference type="EMBL" id="BEHT01000013">
    <property type="protein sequence ID" value="GBC98627.1"/>
    <property type="molecule type" value="Genomic_DNA"/>
</dbReference>
<dbReference type="GO" id="GO:0016787">
    <property type="term" value="F:hydrolase activity"/>
    <property type="evidence" value="ECO:0007669"/>
    <property type="project" value="UniProtKB-KW"/>
</dbReference>
<dbReference type="SUPFAM" id="SSF51658">
    <property type="entry name" value="Xylose isomerase-like"/>
    <property type="match status" value="1"/>
</dbReference>
<dbReference type="Proteomes" id="UP000236173">
    <property type="component" value="Unassembled WGS sequence"/>
</dbReference>
<keyword evidence="5 7" id="KW-0378">Hydrolase</keyword>
<evidence type="ECO:0000256" key="6">
    <source>
        <dbReference type="ARBA" id="ARBA00023204"/>
    </source>
</evidence>
<keyword evidence="6" id="KW-0234">DNA repair</keyword>
<evidence type="ECO:0000313" key="7">
    <source>
        <dbReference type="EMBL" id="GBC98627.1"/>
    </source>
</evidence>
<evidence type="ECO:0000256" key="1">
    <source>
        <dbReference type="ARBA" id="ARBA00022722"/>
    </source>
</evidence>
<keyword evidence="1" id="KW-0540">Nuclease</keyword>
<dbReference type="Gene3D" id="3.20.20.150">
    <property type="entry name" value="Divalent-metal-dependent TIM barrel enzymes"/>
    <property type="match status" value="1"/>
</dbReference>
<evidence type="ECO:0000256" key="4">
    <source>
        <dbReference type="ARBA" id="ARBA00022769"/>
    </source>
</evidence>
<accession>A0A2H5XBZ0</accession>
<keyword evidence="3" id="KW-0227">DNA damage</keyword>
<dbReference type="GO" id="GO:0004519">
    <property type="term" value="F:endonuclease activity"/>
    <property type="evidence" value="ECO:0007669"/>
    <property type="project" value="UniProtKB-KW"/>
</dbReference>
<protein>
    <submittedName>
        <fullName evidence="7">UV DNA damage endonuclease</fullName>
        <ecNumber evidence="7">3.-.-.-</ecNumber>
    </submittedName>
</protein>
<dbReference type="Pfam" id="PF03851">
    <property type="entry name" value="UvdE"/>
    <property type="match status" value="1"/>
</dbReference>